<dbReference type="AlphaFoldDB" id="A0AA39RZ25"/>
<keyword evidence="1" id="KW-0723">Serine/threonine-protein kinase</keyword>
<dbReference type="SUPFAM" id="SSF56112">
    <property type="entry name" value="Protein kinase-like (PK-like)"/>
    <property type="match status" value="1"/>
</dbReference>
<evidence type="ECO:0000313" key="7">
    <source>
        <dbReference type="EMBL" id="KAK0579735.1"/>
    </source>
</evidence>
<keyword evidence="5" id="KW-0472">Membrane</keyword>
<keyword evidence="1" id="KW-0808">Transferase</keyword>
<dbReference type="Pfam" id="PF07714">
    <property type="entry name" value="PK_Tyr_Ser-Thr"/>
    <property type="match status" value="1"/>
</dbReference>
<keyword evidence="1" id="KW-0418">Kinase</keyword>
<dbReference type="Gene3D" id="1.10.510.10">
    <property type="entry name" value="Transferase(Phosphotransferase) domain 1"/>
    <property type="match status" value="1"/>
</dbReference>
<dbReference type="PROSITE" id="PS00107">
    <property type="entry name" value="PROTEIN_KINASE_ATP"/>
    <property type="match status" value="1"/>
</dbReference>
<comment type="caution">
    <text evidence="7">The sequence shown here is derived from an EMBL/GenBank/DDBJ whole genome shotgun (WGS) entry which is preliminary data.</text>
</comment>
<evidence type="ECO:0000256" key="3">
    <source>
        <dbReference type="ARBA" id="ARBA00022840"/>
    </source>
</evidence>
<dbReference type="GO" id="GO:0005524">
    <property type="term" value="F:ATP binding"/>
    <property type="evidence" value="ECO:0007669"/>
    <property type="project" value="UniProtKB-UniRule"/>
</dbReference>
<sequence length="309" mass="34072">MEDIFWGLIIGFPVGLVLGLSIWCCCCLINQKTCNTNRKTRLPIQVTGANLGTGVNSDSTSTGQDSPRTSGWSIYMIQWLEGHIKRKNVASACGIPNYAFKDLQNATLDFSTTIGKGAFGHVYKAHMETGETVAVKVLGTNSVQGEIEFLTEVADFGLSRQEMMIPHPSKLRGTFGYLDPEYISTKKFTKKSDVYSFGVLLFELISGRNPQQGLMEYVELAAIDAEGTGGWGEVADTRLDGNFDVKELTEIAALAYKCIMNPISENLPSLATLFTLYLLVSKNQTQNVPDSRGTLFRIGYSVESRTFFY</sequence>
<protein>
    <recommendedName>
        <fullName evidence="6">Protein kinase domain-containing protein</fullName>
    </recommendedName>
</protein>
<feature type="domain" description="Protein kinase" evidence="6">
    <location>
        <begin position="1"/>
        <end position="309"/>
    </location>
</feature>
<keyword evidence="5" id="KW-0812">Transmembrane</keyword>
<organism evidence="7 8">
    <name type="scientific">Acer saccharum</name>
    <name type="common">Sugar maple</name>
    <dbReference type="NCBI Taxonomy" id="4024"/>
    <lineage>
        <taxon>Eukaryota</taxon>
        <taxon>Viridiplantae</taxon>
        <taxon>Streptophyta</taxon>
        <taxon>Embryophyta</taxon>
        <taxon>Tracheophyta</taxon>
        <taxon>Spermatophyta</taxon>
        <taxon>Magnoliopsida</taxon>
        <taxon>eudicotyledons</taxon>
        <taxon>Gunneridae</taxon>
        <taxon>Pentapetalae</taxon>
        <taxon>rosids</taxon>
        <taxon>malvids</taxon>
        <taxon>Sapindales</taxon>
        <taxon>Sapindaceae</taxon>
        <taxon>Hippocastanoideae</taxon>
        <taxon>Acereae</taxon>
        <taxon>Acer</taxon>
    </lineage>
</organism>
<keyword evidence="3 4" id="KW-0067">ATP-binding</keyword>
<dbReference type="PROSITE" id="PS50011">
    <property type="entry name" value="PROTEIN_KINASE_DOM"/>
    <property type="match status" value="1"/>
</dbReference>
<dbReference type="Proteomes" id="UP001168877">
    <property type="component" value="Unassembled WGS sequence"/>
</dbReference>
<name>A0AA39RZ25_ACESA</name>
<dbReference type="InterPro" id="IPR000719">
    <property type="entry name" value="Prot_kinase_dom"/>
</dbReference>
<accession>A0AA39RZ25</accession>
<evidence type="ECO:0000256" key="5">
    <source>
        <dbReference type="SAM" id="Phobius"/>
    </source>
</evidence>
<dbReference type="EMBL" id="JAUESC010000385">
    <property type="protein sequence ID" value="KAK0579735.1"/>
    <property type="molecule type" value="Genomic_DNA"/>
</dbReference>
<evidence type="ECO:0000256" key="4">
    <source>
        <dbReference type="PROSITE-ProRule" id="PRU10141"/>
    </source>
</evidence>
<feature type="binding site" evidence="4">
    <location>
        <position position="136"/>
    </location>
    <ligand>
        <name>ATP</name>
        <dbReference type="ChEBI" id="CHEBI:30616"/>
    </ligand>
</feature>
<feature type="transmembrane region" description="Helical" evidence="5">
    <location>
        <begin position="6"/>
        <end position="29"/>
    </location>
</feature>
<evidence type="ECO:0000259" key="6">
    <source>
        <dbReference type="PROSITE" id="PS50011"/>
    </source>
</evidence>
<keyword evidence="2 4" id="KW-0547">Nucleotide-binding</keyword>
<dbReference type="PANTHER" id="PTHR47989">
    <property type="entry name" value="OS01G0750732 PROTEIN"/>
    <property type="match status" value="1"/>
</dbReference>
<dbReference type="PANTHER" id="PTHR47989:SF24">
    <property type="entry name" value="CALCIUM_CALMODULIN-REGULATED RECEPTOR-LIKE KINASE 1 ISOFORM X1"/>
    <property type="match status" value="1"/>
</dbReference>
<proteinExistence type="predicted"/>
<dbReference type="InterPro" id="IPR017441">
    <property type="entry name" value="Protein_kinase_ATP_BS"/>
</dbReference>
<gene>
    <name evidence="7" type="ORF">LWI29_030707</name>
</gene>
<dbReference type="InterPro" id="IPR001245">
    <property type="entry name" value="Ser-Thr/Tyr_kinase_cat_dom"/>
</dbReference>
<dbReference type="InterPro" id="IPR011009">
    <property type="entry name" value="Kinase-like_dom_sf"/>
</dbReference>
<keyword evidence="8" id="KW-1185">Reference proteome</keyword>
<dbReference type="GO" id="GO:0004674">
    <property type="term" value="F:protein serine/threonine kinase activity"/>
    <property type="evidence" value="ECO:0007669"/>
    <property type="project" value="UniProtKB-KW"/>
</dbReference>
<reference evidence="7" key="2">
    <citation type="submission" date="2023-06" db="EMBL/GenBank/DDBJ databases">
        <authorList>
            <person name="Swenson N.G."/>
            <person name="Wegrzyn J.L."/>
            <person name="Mcevoy S.L."/>
        </authorList>
    </citation>
    <scope>NUCLEOTIDE SEQUENCE</scope>
    <source>
        <strain evidence="7">NS2018</strain>
        <tissue evidence="7">Leaf</tissue>
    </source>
</reference>
<evidence type="ECO:0000256" key="2">
    <source>
        <dbReference type="ARBA" id="ARBA00022741"/>
    </source>
</evidence>
<keyword evidence="5" id="KW-1133">Transmembrane helix</keyword>
<reference evidence="7" key="1">
    <citation type="journal article" date="2022" name="Plant J.">
        <title>Strategies of tolerance reflected in two North American maple genomes.</title>
        <authorList>
            <person name="McEvoy S.L."/>
            <person name="Sezen U.U."/>
            <person name="Trouern-Trend A."/>
            <person name="McMahon S.M."/>
            <person name="Schaberg P.G."/>
            <person name="Yang J."/>
            <person name="Wegrzyn J.L."/>
            <person name="Swenson N.G."/>
        </authorList>
    </citation>
    <scope>NUCLEOTIDE SEQUENCE</scope>
    <source>
        <strain evidence="7">NS2018</strain>
    </source>
</reference>
<evidence type="ECO:0000313" key="8">
    <source>
        <dbReference type="Proteomes" id="UP001168877"/>
    </source>
</evidence>
<evidence type="ECO:0000256" key="1">
    <source>
        <dbReference type="ARBA" id="ARBA00022527"/>
    </source>
</evidence>
<dbReference type="Gene3D" id="3.30.200.20">
    <property type="entry name" value="Phosphorylase Kinase, domain 1"/>
    <property type="match status" value="1"/>
</dbReference>